<keyword evidence="2" id="KW-0689">Ribosomal protein</keyword>
<dbReference type="SUPFAM" id="SSF64263">
    <property type="entry name" value="Prokaryotic ribosomal protein L17"/>
    <property type="match status" value="1"/>
</dbReference>
<dbReference type="InterPro" id="IPR036373">
    <property type="entry name" value="Ribosomal_bL17_sf"/>
</dbReference>
<dbReference type="GO" id="GO:0022625">
    <property type="term" value="C:cytosolic large ribosomal subunit"/>
    <property type="evidence" value="ECO:0007669"/>
    <property type="project" value="TreeGrafter"/>
</dbReference>
<dbReference type="NCBIfam" id="TIGR00059">
    <property type="entry name" value="L17"/>
    <property type="match status" value="1"/>
</dbReference>
<dbReference type="Pfam" id="PF01196">
    <property type="entry name" value="Ribosomal_L17"/>
    <property type="match status" value="1"/>
</dbReference>
<dbReference type="PROSITE" id="PS01167">
    <property type="entry name" value="RIBOSOMAL_L17"/>
    <property type="match status" value="1"/>
</dbReference>
<dbReference type="InterPro" id="IPR000456">
    <property type="entry name" value="Ribosomal_bL17"/>
</dbReference>
<dbReference type="EMBL" id="UINC01001748">
    <property type="protein sequence ID" value="SUZ87979.1"/>
    <property type="molecule type" value="Genomic_DNA"/>
</dbReference>
<evidence type="ECO:0000313" key="4">
    <source>
        <dbReference type="EMBL" id="SUZ87979.1"/>
    </source>
</evidence>
<dbReference type="Gene3D" id="3.90.1030.10">
    <property type="entry name" value="Ribosomal protein L17"/>
    <property type="match status" value="1"/>
</dbReference>
<gene>
    <name evidence="4" type="ORF">METZ01_LOCUS40833</name>
</gene>
<dbReference type="InterPro" id="IPR047859">
    <property type="entry name" value="Ribosomal_bL17_CS"/>
</dbReference>
<keyword evidence="3" id="KW-0687">Ribonucleoprotein</keyword>
<feature type="non-terminal residue" evidence="4">
    <location>
        <position position="1"/>
    </location>
</feature>
<evidence type="ECO:0000256" key="3">
    <source>
        <dbReference type="ARBA" id="ARBA00023274"/>
    </source>
</evidence>
<name>A0A381RAU9_9ZZZZ</name>
<evidence type="ECO:0000256" key="2">
    <source>
        <dbReference type="ARBA" id="ARBA00022980"/>
    </source>
</evidence>
<proteinExistence type="inferred from homology"/>
<dbReference type="GO" id="GO:0006412">
    <property type="term" value="P:translation"/>
    <property type="evidence" value="ECO:0007669"/>
    <property type="project" value="InterPro"/>
</dbReference>
<reference evidence="4" key="1">
    <citation type="submission" date="2018-05" db="EMBL/GenBank/DDBJ databases">
        <authorList>
            <person name="Lanie J.A."/>
            <person name="Ng W.-L."/>
            <person name="Kazmierczak K.M."/>
            <person name="Andrzejewski T.M."/>
            <person name="Davidsen T.M."/>
            <person name="Wayne K.J."/>
            <person name="Tettelin H."/>
            <person name="Glass J.I."/>
            <person name="Rusch D."/>
            <person name="Podicherti R."/>
            <person name="Tsui H.-C.T."/>
            <person name="Winkler M.E."/>
        </authorList>
    </citation>
    <scope>NUCLEOTIDE SEQUENCE</scope>
</reference>
<dbReference type="GO" id="GO:0003735">
    <property type="term" value="F:structural constituent of ribosome"/>
    <property type="evidence" value="ECO:0007669"/>
    <property type="project" value="InterPro"/>
</dbReference>
<dbReference type="PANTHER" id="PTHR14413">
    <property type="entry name" value="RIBOSOMAL PROTEIN L17"/>
    <property type="match status" value="1"/>
</dbReference>
<dbReference type="AlphaFoldDB" id="A0A381RAU9"/>
<accession>A0A381RAU9</accession>
<dbReference type="PANTHER" id="PTHR14413:SF16">
    <property type="entry name" value="LARGE RIBOSOMAL SUBUNIT PROTEIN BL17M"/>
    <property type="match status" value="1"/>
</dbReference>
<organism evidence="4">
    <name type="scientific">marine metagenome</name>
    <dbReference type="NCBI Taxonomy" id="408172"/>
    <lineage>
        <taxon>unclassified sequences</taxon>
        <taxon>metagenomes</taxon>
        <taxon>ecological metagenomes</taxon>
    </lineage>
</organism>
<evidence type="ECO:0000256" key="1">
    <source>
        <dbReference type="ARBA" id="ARBA00008777"/>
    </source>
</evidence>
<comment type="similarity">
    <text evidence="1">Belongs to the bacterial ribosomal protein bL17 family.</text>
</comment>
<protein>
    <recommendedName>
        <fullName evidence="5">50S ribosomal protein L17</fullName>
    </recommendedName>
</protein>
<sequence>VRHRKKGRKLGVNPSHRRALLSNLAENLILHKRIKTTESRAKELRRYIEPLVTKAKRGDLTSIRMIARKIRHKNILGILLNDIAPVYKNRNGGYTRIIKLGFRDNDRASVALIEFVGMEGSNDSELVTSTEEKNSE</sequence>
<dbReference type="HAMAP" id="MF_01368">
    <property type="entry name" value="Ribosomal_bL17"/>
    <property type="match status" value="1"/>
</dbReference>
<evidence type="ECO:0008006" key="5">
    <source>
        <dbReference type="Google" id="ProtNLM"/>
    </source>
</evidence>